<keyword evidence="5" id="KW-1185">Reference proteome</keyword>
<dbReference type="PANTHER" id="PTHR46411:SF3">
    <property type="entry name" value="AAA+ ATPASE DOMAIN-CONTAINING PROTEIN"/>
    <property type="match status" value="1"/>
</dbReference>
<proteinExistence type="predicted"/>
<feature type="domain" description="AAA+ ATPase" evidence="3">
    <location>
        <begin position="560"/>
        <end position="685"/>
    </location>
</feature>
<dbReference type="GO" id="GO:0005524">
    <property type="term" value="F:ATP binding"/>
    <property type="evidence" value="ECO:0007669"/>
    <property type="project" value="InterPro"/>
</dbReference>
<feature type="coiled-coil region" evidence="1">
    <location>
        <begin position="190"/>
        <end position="217"/>
    </location>
</feature>
<dbReference type="Pfam" id="PF00004">
    <property type="entry name" value="AAA"/>
    <property type="match status" value="1"/>
</dbReference>
<keyword evidence="1" id="KW-0175">Coiled coil</keyword>
<dbReference type="Pfam" id="PF22942">
    <property type="entry name" value="DUF7025"/>
    <property type="match status" value="1"/>
</dbReference>
<dbReference type="InterPro" id="IPR027417">
    <property type="entry name" value="P-loop_NTPase"/>
</dbReference>
<evidence type="ECO:0000256" key="2">
    <source>
        <dbReference type="SAM" id="MobiDB-lite"/>
    </source>
</evidence>
<dbReference type="InterPro" id="IPR054289">
    <property type="entry name" value="DUF7025"/>
</dbReference>
<evidence type="ECO:0000313" key="4">
    <source>
        <dbReference type="EMBL" id="KAK7037651.1"/>
    </source>
</evidence>
<sequence>MHKFFRRLSRAVTPSKPRDDDYQEKYSRPQSIHDGWRPVTAQSPFAPKPAQWNSWPGVPPQQGFVPAPPPQDAWGQPATPVVSHYHDHSNFTNSNHFAECAEIWDRNANKWVVCDPNDLPVFNKQPEWKDEWNYFCVTKRFSDRLSQPRPVLTHFAEPLQRFVVNTCSSFGVWGNTNVTMDGTQTHEIEMGQAFRALKKMKERLEEVREVLASDSKEIKELVAFSRSLGHMTVDESDLVDTPKSEMQQFLKNLEKQLCVFVGYLDEKFKPTAERLASAIRYGYMEFDLLPYYFERGQEVSIVRPGGDLAMKVTQVNVSESFMTPGESHGFHTVSIEGYGYNWEGSHWGSVTLSERIYSFPGTQELSKLNVRMLTDEKREQLAARGKLYKDLAGIYYRTCNGDRIVIDRSGYLKDQTQMGRSKRDKRRRRDSYDDWGRYVPPPQPCPPPVPMAPPPIASPIASPSSSVESLNWSPWDPTVLDDCLLCFLPTEVYGYNLAKKDWAVFPLEAIRPVEYDRRAWDHLVLDAEVKTLIKGLVEVTTKSVAESGVLVNDVIARKGGGLTAVLYGPPGTGKTLTAEAVAELLQRPLLVVGSSDLPREPSQMEDKLNYTLNLATSWDAVLLIDEADVFLEQRSLHEIERNALVSAALRVLEYHRGVVFLTTNRIKVFDEAFLSRFSIAIKYPDLNKGGRYLIWSRFLELAGYKIVASPFVTNDDLNEKVIPRKSIEDLAEKNFNGRTIKNLVRTAQALALSANMSLTMDHIHVVVKAQEKFLEDFASERRN</sequence>
<feature type="compositionally biased region" description="Basic and acidic residues" evidence="2">
    <location>
        <begin position="16"/>
        <end position="27"/>
    </location>
</feature>
<dbReference type="SUPFAM" id="SSF52540">
    <property type="entry name" value="P-loop containing nucleoside triphosphate hydrolases"/>
    <property type="match status" value="1"/>
</dbReference>
<comment type="caution">
    <text evidence="4">The sequence shown here is derived from an EMBL/GenBank/DDBJ whole genome shotgun (WGS) entry which is preliminary data.</text>
</comment>
<protein>
    <recommendedName>
        <fullName evidence="3">AAA+ ATPase domain-containing protein</fullName>
    </recommendedName>
</protein>
<evidence type="ECO:0000313" key="5">
    <source>
        <dbReference type="Proteomes" id="UP001383192"/>
    </source>
</evidence>
<dbReference type="PANTHER" id="PTHR46411">
    <property type="entry name" value="FAMILY ATPASE, PUTATIVE-RELATED"/>
    <property type="match status" value="1"/>
</dbReference>
<reference evidence="4 5" key="1">
    <citation type="submission" date="2024-01" db="EMBL/GenBank/DDBJ databases">
        <title>A draft genome for a cacao thread blight-causing isolate of Paramarasmius palmivorus.</title>
        <authorList>
            <person name="Baruah I.K."/>
            <person name="Bukari Y."/>
            <person name="Amoako-Attah I."/>
            <person name="Meinhardt L.W."/>
            <person name="Bailey B.A."/>
            <person name="Cohen S.P."/>
        </authorList>
    </citation>
    <scope>NUCLEOTIDE SEQUENCE [LARGE SCALE GENOMIC DNA]</scope>
    <source>
        <strain evidence="4 5">GH-12</strain>
    </source>
</reference>
<dbReference type="InterPro" id="IPR003593">
    <property type="entry name" value="AAA+_ATPase"/>
</dbReference>
<organism evidence="4 5">
    <name type="scientific">Paramarasmius palmivorus</name>
    <dbReference type="NCBI Taxonomy" id="297713"/>
    <lineage>
        <taxon>Eukaryota</taxon>
        <taxon>Fungi</taxon>
        <taxon>Dikarya</taxon>
        <taxon>Basidiomycota</taxon>
        <taxon>Agaricomycotina</taxon>
        <taxon>Agaricomycetes</taxon>
        <taxon>Agaricomycetidae</taxon>
        <taxon>Agaricales</taxon>
        <taxon>Marasmiineae</taxon>
        <taxon>Marasmiaceae</taxon>
        <taxon>Paramarasmius</taxon>
    </lineage>
</organism>
<dbReference type="EMBL" id="JAYKXP010000045">
    <property type="protein sequence ID" value="KAK7037651.1"/>
    <property type="molecule type" value="Genomic_DNA"/>
</dbReference>
<evidence type="ECO:0000256" key="1">
    <source>
        <dbReference type="SAM" id="Coils"/>
    </source>
</evidence>
<feature type="compositionally biased region" description="Basic residues" evidence="2">
    <location>
        <begin position="420"/>
        <end position="429"/>
    </location>
</feature>
<dbReference type="AlphaFoldDB" id="A0AAW0CDC8"/>
<feature type="region of interest" description="Disordered" evidence="2">
    <location>
        <begin position="1"/>
        <end position="52"/>
    </location>
</feature>
<dbReference type="Proteomes" id="UP001383192">
    <property type="component" value="Unassembled WGS sequence"/>
</dbReference>
<dbReference type="Gene3D" id="3.40.50.300">
    <property type="entry name" value="P-loop containing nucleotide triphosphate hydrolases"/>
    <property type="match status" value="1"/>
</dbReference>
<evidence type="ECO:0000259" key="3">
    <source>
        <dbReference type="SMART" id="SM00382"/>
    </source>
</evidence>
<dbReference type="SMART" id="SM00382">
    <property type="entry name" value="AAA"/>
    <property type="match status" value="1"/>
</dbReference>
<gene>
    <name evidence="4" type="ORF">VNI00_010871</name>
</gene>
<dbReference type="GO" id="GO:0016887">
    <property type="term" value="F:ATP hydrolysis activity"/>
    <property type="evidence" value="ECO:0007669"/>
    <property type="project" value="InterPro"/>
</dbReference>
<name>A0AAW0CDC8_9AGAR</name>
<accession>A0AAW0CDC8</accession>
<dbReference type="CDD" id="cd19481">
    <property type="entry name" value="RecA-like_protease"/>
    <property type="match status" value="1"/>
</dbReference>
<dbReference type="InterPro" id="IPR003959">
    <property type="entry name" value="ATPase_AAA_core"/>
</dbReference>
<feature type="region of interest" description="Disordered" evidence="2">
    <location>
        <begin position="415"/>
        <end position="447"/>
    </location>
</feature>